<proteinExistence type="predicted"/>
<accession>A0A0R3QT34</accession>
<name>A0A0R3QT34_9BILA</name>
<dbReference type="AlphaFoldDB" id="A0A0R3QT34"/>
<gene>
    <name evidence="1" type="ORF">BTMF_LOCUS8920</name>
</gene>
<dbReference type="WBParaSite" id="BTMF_0001088601-mRNA-1">
    <property type="protein sequence ID" value="BTMF_0001088601-mRNA-1"/>
    <property type="gene ID" value="BTMF_0001088601"/>
</dbReference>
<evidence type="ECO:0000313" key="2">
    <source>
        <dbReference type="Proteomes" id="UP000280834"/>
    </source>
</evidence>
<dbReference type="Proteomes" id="UP000280834">
    <property type="component" value="Unassembled WGS sequence"/>
</dbReference>
<reference evidence="3" key="1">
    <citation type="submission" date="2017-02" db="UniProtKB">
        <authorList>
            <consortium name="WormBaseParasite"/>
        </authorList>
    </citation>
    <scope>IDENTIFICATION</scope>
</reference>
<organism evidence="3">
    <name type="scientific">Brugia timori</name>
    <dbReference type="NCBI Taxonomy" id="42155"/>
    <lineage>
        <taxon>Eukaryota</taxon>
        <taxon>Metazoa</taxon>
        <taxon>Ecdysozoa</taxon>
        <taxon>Nematoda</taxon>
        <taxon>Chromadorea</taxon>
        <taxon>Rhabditida</taxon>
        <taxon>Spirurina</taxon>
        <taxon>Spiruromorpha</taxon>
        <taxon>Filarioidea</taxon>
        <taxon>Onchocercidae</taxon>
        <taxon>Brugia</taxon>
    </lineage>
</organism>
<sequence length="74" mass="8941">MLLYILQIIQIFDSYSLCHFHFLFSFYFFHLLRVVRFPEHVDDSWLAKMVGILSRDNKFQSSNTAKVMKSEVKY</sequence>
<dbReference type="EMBL" id="UZAG01016661">
    <property type="protein sequence ID" value="VDO29912.1"/>
    <property type="molecule type" value="Genomic_DNA"/>
</dbReference>
<keyword evidence="2" id="KW-1185">Reference proteome</keyword>
<evidence type="ECO:0000313" key="1">
    <source>
        <dbReference type="EMBL" id="VDO29912.1"/>
    </source>
</evidence>
<protein>
    <submittedName>
        <fullName evidence="3">Ovule protein</fullName>
    </submittedName>
</protein>
<evidence type="ECO:0000313" key="3">
    <source>
        <dbReference type="WBParaSite" id="BTMF_0001088601-mRNA-1"/>
    </source>
</evidence>
<reference evidence="1 2" key="2">
    <citation type="submission" date="2018-11" db="EMBL/GenBank/DDBJ databases">
        <authorList>
            <consortium name="Pathogen Informatics"/>
        </authorList>
    </citation>
    <scope>NUCLEOTIDE SEQUENCE [LARGE SCALE GENOMIC DNA]</scope>
</reference>